<reference evidence="1 2" key="1">
    <citation type="submission" date="2019-09" db="EMBL/GenBank/DDBJ databases">
        <title>The hologenome of the rock-dwelling lichen Lasallia pustulata.</title>
        <authorList>
            <person name="Greshake Tzovaras B."/>
            <person name="Segers F."/>
            <person name="Bicker A."/>
            <person name="Dal Grande F."/>
            <person name="Otte J."/>
            <person name="Hankeln T."/>
            <person name="Schmitt I."/>
            <person name="Ebersberger I."/>
        </authorList>
    </citation>
    <scope>NUCLEOTIDE SEQUENCE [LARGE SCALE GENOMIC DNA]</scope>
    <source>
        <strain evidence="1">A1-1</strain>
    </source>
</reference>
<proteinExistence type="predicted"/>
<evidence type="ECO:0000313" key="2">
    <source>
        <dbReference type="Proteomes" id="UP000324767"/>
    </source>
</evidence>
<gene>
    <name evidence="1" type="ORF">FRX48_00945</name>
</gene>
<dbReference type="EMBL" id="VXIT01000001">
    <property type="protein sequence ID" value="KAA6416225.1"/>
    <property type="molecule type" value="Genomic_DNA"/>
</dbReference>
<name>A0A5M8Q4U3_9LECA</name>
<dbReference type="AlphaFoldDB" id="A0A5M8Q4U3"/>
<accession>A0A5M8Q4U3</accession>
<organism evidence="1 2">
    <name type="scientific">Lasallia pustulata</name>
    <dbReference type="NCBI Taxonomy" id="136370"/>
    <lineage>
        <taxon>Eukaryota</taxon>
        <taxon>Fungi</taxon>
        <taxon>Dikarya</taxon>
        <taxon>Ascomycota</taxon>
        <taxon>Pezizomycotina</taxon>
        <taxon>Lecanoromycetes</taxon>
        <taxon>OSLEUM clade</taxon>
        <taxon>Umbilicariomycetidae</taxon>
        <taxon>Umbilicariales</taxon>
        <taxon>Umbilicariaceae</taxon>
        <taxon>Lasallia</taxon>
    </lineage>
</organism>
<protein>
    <submittedName>
        <fullName evidence="1">Uncharacterized protein</fullName>
    </submittedName>
</protein>
<sequence>MRQRSSHVQGEIMATDPHDCLWPRLGDKVVLLSSHRHSEIANCQGGGPAYGCLDGIMLLRTSEQRRSEFLHLMPFKENHRRKDAFWVHVQHSATSQFEKAAGGSLTIPEPLVRKHETSAVRLLVTRKPYFPLSGEPRSTVSSSQDDSLALERQVFPPTHPVTENPALSLRHKTAATYSVSCSSIMPSTAVHRK</sequence>
<dbReference type="Proteomes" id="UP000324767">
    <property type="component" value="Unassembled WGS sequence"/>
</dbReference>
<evidence type="ECO:0000313" key="1">
    <source>
        <dbReference type="EMBL" id="KAA6416225.1"/>
    </source>
</evidence>
<comment type="caution">
    <text evidence="1">The sequence shown here is derived from an EMBL/GenBank/DDBJ whole genome shotgun (WGS) entry which is preliminary data.</text>
</comment>